<feature type="region of interest" description="Disordered" evidence="1">
    <location>
        <begin position="257"/>
        <end position="296"/>
    </location>
</feature>
<keyword evidence="2" id="KW-1185">Reference proteome</keyword>
<proteinExistence type="predicted"/>
<dbReference type="CDD" id="cd24142">
    <property type="entry name" value="ACL4-like"/>
    <property type="match status" value="1"/>
</dbReference>
<organism evidence="2 3">
    <name type="scientific">Limulus polyphemus</name>
    <name type="common">Atlantic horseshoe crab</name>
    <dbReference type="NCBI Taxonomy" id="6850"/>
    <lineage>
        <taxon>Eukaryota</taxon>
        <taxon>Metazoa</taxon>
        <taxon>Ecdysozoa</taxon>
        <taxon>Arthropoda</taxon>
        <taxon>Chelicerata</taxon>
        <taxon>Merostomata</taxon>
        <taxon>Xiphosura</taxon>
        <taxon>Limulidae</taxon>
        <taxon>Limulus</taxon>
    </lineage>
</organism>
<evidence type="ECO:0000256" key="1">
    <source>
        <dbReference type="SAM" id="MobiDB-lite"/>
    </source>
</evidence>
<dbReference type="SUPFAM" id="SSF48452">
    <property type="entry name" value="TPR-like"/>
    <property type="match status" value="1"/>
</dbReference>
<dbReference type="Proteomes" id="UP000694941">
    <property type="component" value="Unplaced"/>
</dbReference>
<dbReference type="Gene3D" id="1.25.40.10">
    <property type="entry name" value="Tetratricopeptide repeat domain"/>
    <property type="match status" value="1"/>
</dbReference>
<feature type="compositionally biased region" description="Acidic residues" evidence="1">
    <location>
        <begin position="258"/>
        <end position="296"/>
    </location>
</feature>
<dbReference type="RefSeq" id="XP_022240394.1">
    <property type="nucleotide sequence ID" value="XM_022384686.1"/>
</dbReference>
<name>A0ABM1S9T9_LIMPO</name>
<protein>
    <submittedName>
        <fullName evidence="3">Probable assembly chaperone of rpl4 isoform X2</fullName>
    </submittedName>
</protein>
<sequence length="296" mass="33465">MDSENVQALETLSGVLLELGDLEGGHNALLKSVELSPDQGHTKYLSLGQLSEGLQALDYYQRGIDLLSKAVERLSEDQELDHEAVAKMDQSNESITLKRELSNACCAMAEIYMTDCCFEEDAENKCQTLIQKGILADPKNPEALQCMSNFLLVKEEIEEAKAKMQESLSLWLPKYQAVREGRLDSSDFDPVEEAGEVLEGLVEEDDEVIDTWYLLGWMNYLRGQDYWGNSRFYLNNTKKLTAKFGVDNPQILQHAEELLEEMGPGEDGEDENENEINENSKEEEEFESSSGEEMEH</sequence>
<evidence type="ECO:0000313" key="3">
    <source>
        <dbReference type="RefSeq" id="XP_022240394.1"/>
    </source>
</evidence>
<dbReference type="InterPro" id="IPR011990">
    <property type="entry name" value="TPR-like_helical_dom_sf"/>
</dbReference>
<reference evidence="3" key="1">
    <citation type="submission" date="2025-08" db="UniProtKB">
        <authorList>
            <consortium name="RefSeq"/>
        </authorList>
    </citation>
    <scope>IDENTIFICATION</scope>
    <source>
        <tissue evidence="3">Muscle</tissue>
    </source>
</reference>
<dbReference type="GeneID" id="106458462"/>
<accession>A0ABM1S9T9</accession>
<evidence type="ECO:0000313" key="2">
    <source>
        <dbReference type="Proteomes" id="UP000694941"/>
    </source>
</evidence>
<gene>
    <name evidence="3" type="primary">LOC106458462</name>
</gene>